<dbReference type="EMBL" id="CM001217">
    <property type="protein sequence ID" value="KEH42319.1"/>
    <property type="molecule type" value="Genomic_DNA"/>
</dbReference>
<sequence length="213" mass="24826">MHTFSFFIVLLIFIFFNVVTATQSQQSLSPPPPHGKSHHGHHGHHRCNAAKFFGYVRTSPTAFLNNQTELINEFLHAHNWVRSEYKLPALKWDENLASFARKYLMERYNDCKLVHSTANYGENMFWGKKLHWTPSDAVYYWYKEKTWYSFETLKCEPPPKMCEHFTQIVWRDSTHVGCALQHCKNNGTGMLIACEYNPAGNYVNENPLVHAAK</sequence>
<dbReference type="CDD" id="cd05381">
    <property type="entry name" value="CAP_PR-1"/>
    <property type="match status" value="1"/>
</dbReference>
<dbReference type="PROSITE" id="PS01009">
    <property type="entry name" value="CRISP_1"/>
    <property type="match status" value="1"/>
</dbReference>
<dbReference type="KEGG" id="mtr:25484073"/>
<name>A0A072VJU7_MEDTR</name>
<dbReference type="GO" id="GO:0005615">
    <property type="term" value="C:extracellular space"/>
    <property type="evidence" value="ECO:0000318"/>
    <property type="project" value="GO_Central"/>
</dbReference>
<keyword evidence="6" id="KW-1185">Reference proteome</keyword>
<evidence type="ECO:0000313" key="3">
    <source>
        <dbReference type="EMBL" id="KEH42319.1"/>
    </source>
</evidence>
<dbReference type="SMART" id="SM00198">
    <property type="entry name" value="SCP"/>
    <property type="match status" value="1"/>
</dbReference>
<dbReference type="OrthoDB" id="337038at2759"/>
<dbReference type="PANTHER" id="PTHR10334">
    <property type="entry name" value="CYSTEINE-RICH SECRETORY PROTEIN-RELATED"/>
    <property type="match status" value="1"/>
</dbReference>
<dbReference type="Gramene" id="rna3708">
    <property type="protein sequence ID" value="RHN79860.1"/>
    <property type="gene ID" value="gene3708"/>
</dbReference>
<evidence type="ECO:0000259" key="2">
    <source>
        <dbReference type="SMART" id="SM00198"/>
    </source>
</evidence>
<dbReference type="Proteomes" id="UP000002051">
    <property type="component" value="Unassembled WGS sequence"/>
</dbReference>
<evidence type="ECO:0000256" key="1">
    <source>
        <dbReference type="SAM" id="SignalP"/>
    </source>
</evidence>
<proteinExistence type="predicted"/>
<dbReference type="SMR" id="A0A072VJU7"/>
<dbReference type="EMBL" id="PSQE01000001">
    <property type="protein sequence ID" value="RHN79860.1"/>
    <property type="molecule type" value="Genomic_DNA"/>
</dbReference>
<evidence type="ECO:0000313" key="5">
    <source>
        <dbReference type="EnsemblPlants" id="KEH42319"/>
    </source>
</evidence>
<dbReference type="InterPro" id="IPR001283">
    <property type="entry name" value="CRISP-related"/>
</dbReference>
<dbReference type="EnsemblPlants" id="KEH42319">
    <property type="protein sequence ID" value="KEH42319"/>
    <property type="gene ID" value="MTR_1g067290"/>
</dbReference>
<dbReference type="Proteomes" id="UP000265566">
    <property type="component" value="Chromosome 1"/>
</dbReference>
<reference evidence="3 6" key="1">
    <citation type="journal article" date="2011" name="Nature">
        <title>The Medicago genome provides insight into the evolution of rhizobial symbioses.</title>
        <authorList>
            <person name="Young N.D."/>
            <person name="Debelle F."/>
            <person name="Oldroyd G.E."/>
            <person name="Geurts R."/>
            <person name="Cannon S.B."/>
            <person name="Udvardi M.K."/>
            <person name="Benedito V.A."/>
            <person name="Mayer K.F."/>
            <person name="Gouzy J."/>
            <person name="Schoof H."/>
            <person name="Van de Peer Y."/>
            <person name="Proost S."/>
            <person name="Cook D.R."/>
            <person name="Meyers B.C."/>
            <person name="Spannagl M."/>
            <person name="Cheung F."/>
            <person name="De Mita S."/>
            <person name="Krishnakumar V."/>
            <person name="Gundlach H."/>
            <person name="Zhou S."/>
            <person name="Mudge J."/>
            <person name="Bharti A.K."/>
            <person name="Murray J.D."/>
            <person name="Naoumkina M.A."/>
            <person name="Rosen B."/>
            <person name="Silverstein K.A."/>
            <person name="Tang H."/>
            <person name="Rombauts S."/>
            <person name="Zhao P.X."/>
            <person name="Zhou P."/>
            <person name="Barbe V."/>
            <person name="Bardou P."/>
            <person name="Bechner M."/>
            <person name="Bellec A."/>
            <person name="Berger A."/>
            <person name="Berges H."/>
            <person name="Bidwell S."/>
            <person name="Bisseling T."/>
            <person name="Choisne N."/>
            <person name="Couloux A."/>
            <person name="Denny R."/>
            <person name="Deshpande S."/>
            <person name="Dai X."/>
            <person name="Doyle J.J."/>
            <person name="Dudez A.M."/>
            <person name="Farmer A.D."/>
            <person name="Fouteau S."/>
            <person name="Franken C."/>
            <person name="Gibelin C."/>
            <person name="Gish J."/>
            <person name="Goldstein S."/>
            <person name="Gonzalez A.J."/>
            <person name="Green P.J."/>
            <person name="Hallab A."/>
            <person name="Hartog M."/>
            <person name="Hua A."/>
            <person name="Humphray S.J."/>
            <person name="Jeong D.H."/>
            <person name="Jing Y."/>
            <person name="Jocker A."/>
            <person name="Kenton S.M."/>
            <person name="Kim D.J."/>
            <person name="Klee K."/>
            <person name="Lai H."/>
            <person name="Lang C."/>
            <person name="Lin S."/>
            <person name="Macmil S.L."/>
            <person name="Magdelenat G."/>
            <person name="Matthews L."/>
            <person name="McCorrison J."/>
            <person name="Monaghan E.L."/>
            <person name="Mun J.H."/>
            <person name="Najar F.Z."/>
            <person name="Nicholson C."/>
            <person name="Noirot C."/>
            <person name="O'Bleness M."/>
            <person name="Paule C.R."/>
            <person name="Poulain J."/>
            <person name="Prion F."/>
            <person name="Qin B."/>
            <person name="Qu C."/>
            <person name="Retzel E.F."/>
            <person name="Riddle C."/>
            <person name="Sallet E."/>
            <person name="Samain S."/>
            <person name="Samson N."/>
            <person name="Sanders I."/>
            <person name="Saurat O."/>
            <person name="Scarpelli C."/>
            <person name="Schiex T."/>
            <person name="Segurens B."/>
            <person name="Severin A.J."/>
            <person name="Sherrier D.J."/>
            <person name="Shi R."/>
            <person name="Sims S."/>
            <person name="Singer S.R."/>
            <person name="Sinharoy S."/>
            <person name="Sterck L."/>
            <person name="Viollet A."/>
            <person name="Wang B.B."/>
            <person name="Wang K."/>
            <person name="Wang M."/>
            <person name="Wang X."/>
            <person name="Warfsmann J."/>
            <person name="Weissenbach J."/>
            <person name="White D.D."/>
            <person name="White J.D."/>
            <person name="Wiley G.B."/>
            <person name="Wincker P."/>
            <person name="Xing Y."/>
            <person name="Yang L."/>
            <person name="Yao Z."/>
            <person name="Ying F."/>
            <person name="Zhai J."/>
            <person name="Zhou L."/>
            <person name="Zuber A."/>
            <person name="Denarie J."/>
            <person name="Dixon R.A."/>
            <person name="May G.D."/>
            <person name="Schwartz D.C."/>
            <person name="Rogers J."/>
            <person name="Quetier F."/>
            <person name="Town C.D."/>
            <person name="Roe B.A."/>
        </authorList>
    </citation>
    <scope>NUCLEOTIDE SEQUENCE [LARGE SCALE GENOMIC DNA]</scope>
    <source>
        <strain evidence="3">A17</strain>
        <strain evidence="5 6">cv. Jemalong A17</strain>
    </source>
</reference>
<evidence type="ECO:0000313" key="6">
    <source>
        <dbReference type="Proteomes" id="UP000002051"/>
    </source>
</evidence>
<dbReference type="InterPro" id="IPR018244">
    <property type="entry name" value="Allrgn_V5/Tpx1_CS"/>
</dbReference>
<gene>
    <name evidence="5" type="primary">25484073</name>
    <name evidence="3" type="ordered locus">MTR_1g067290</name>
    <name evidence="4" type="ORF">MtrunA17_Chr1g0181941</name>
</gene>
<feature type="signal peptide" evidence="1">
    <location>
        <begin position="1"/>
        <end position="21"/>
    </location>
</feature>
<reference evidence="4" key="4">
    <citation type="journal article" date="2018" name="Nat. Plants">
        <title>Whole-genome landscape of Medicago truncatula symbiotic genes.</title>
        <authorList>
            <person name="Pecrix Y."/>
            <person name="Gamas P."/>
            <person name="Carrere S."/>
        </authorList>
    </citation>
    <scope>NUCLEOTIDE SEQUENCE</scope>
    <source>
        <tissue evidence="4">Leaves</tissue>
    </source>
</reference>
<feature type="domain" description="SCP" evidence="2">
    <location>
        <begin position="69"/>
        <end position="204"/>
    </location>
</feature>
<dbReference type="InterPro" id="IPR035940">
    <property type="entry name" value="CAP_sf"/>
</dbReference>
<dbReference type="AlphaFoldDB" id="A0A072VJU7"/>
<dbReference type="Pfam" id="PF00188">
    <property type="entry name" value="CAP"/>
    <property type="match status" value="1"/>
</dbReference>
<keyword evidence="1" id="KW-0732">Signal</keyword>
<evidence type="ECO:0000313" key="4">
    <source>
        <dbReference type="EMBL" id="RHN79860.1"/>
    </source>
</evidence>
<reference evidence="3 6" key="2">
    <citation type="journal article" date="2014" name="BMC Genomics">
        <title>An improved genome release (version Mt4.0) for the model legume Medicago truncatula.</title>
        <authorList>
            <person name="Tang H."/>
            <person name="Krishnakumar V."/>
            <person name="Bidwell S."/>
            <person name="Rosen B."/>
            <person name="Chan A."/>
            <person name="Zhou S."/>
            <person name="Gentzbittel L."/>
            <person name="Childs K.L."/>
            <person name="Yandell M."/>
            <person name="Gundlach H."/>
            <person name="Mayer K.F."/>
            <person name="Schwartz D.C."/>
            <person name="Town C.D."/>
        </authorList>
    </citation>
    <scope>GENOME REANNOTATION</scope>
    <source>
        <strain evidence="3">A17</strain>
        <strain evidence="5 6">cv. Jemalong A17</strain>
    </source>
</reference>
<accession>A0A072VJU7</accession>
<reference evidence="5" key="3">
    <citation type="submission" date="2015-04" db="UniProtKB">
        <authorList>
            <consortium name="EnsemblPlants"/>
        </authorList>
    </citation>
    <scope>IDENTIFICATION</scope>
    <source>
        <strain evidence="5">cv. Jemalong A17</strain>
    </source>
</reference>
<organism evidence="3 6">
    <name type="scientific">Medicago truncatula</name>
    <name type="common">Barrel medic</name>
    <name type="synonym">Medicago tribuloides</name>
    <dbReference type="NCBI Taxonomy" id="3880"/>
    <lineage>
        <taxon>Eukaryota</taxon>
        <taxon>Viridiplantae</taxon>
        <taxon>Streptophyta</taxon>
        <taxon>Embryophyta</taxon>
        <taxon>Tracheophyta</taxon>
        <taxon>Spermatophyta</taxon>
        <taxon>Magnoliopsida</taxon>
        <taxon>eudicotyledons</taxon>
        <taxon>Gunneridae</taxon>
        <taxon>Pentapetalae</taxon>
        <taxon>rosids</taxon>
        <taxon>fabids</taxon>
        <taxon>Fabales</taxon>
        <taxon>Fabaceae</taxon>
        <taxon>Papilionoideae</taxon>
        <taxon>50 kb inversion clade</taxon>
        <taxon>NPAAA clade</taxon>
        <taxon>Hologalegina</taxon>
        <taxon>IRL clade</taxon>
        <taxon>Trifolieae</taxon>
        <taxon>Medicago</taxon>
    </lineage>
</organism>
<dbReference type="Gene3D" id="3.40.33.10">
    <property type="entry name" value="CAP"/>
    <property type="match status" value="1"/>
</dbReference>
<dbReference type="InterPro" id="IPR014044">
    <property type="entry name" value="CAP_dom"/>
</dbReference>
<protein>
    <submittedName>
        <fullName evidence="3">CAP, cysteine-rich secretory protein, antigen 5</fullName>
    </submittedName>
</protein>
<dbReference type="PRINTS" id="PR00837">
    <property type="entry name" value="V5TPXLIKE"/>
</dbReference>
<feature type="chain" id="PRO_5014500761" evidence="1">
    <location>
        <begin position="22"/>
        <end position="213"/>
    </location>
</feature>
<dbReference type="SUPFAM" id="SSF55797">
    <property type="entry name" value="PR-1-like"/>
    <property type="match status" value="1"/>
</dbReference>
<dbReference type="HOGENOM" id="CLU_035730_8_3_1"/>
<dbReference type="FunFam" id="3.40.33.10:FF:000023">
    <property type="entry name" value="Pathogenesis-related protein-1-like"/>
    <property type="match status" value="1"/>
</dbReference>